<sequence>MPQRPTRPRPARNSNFGRGNRLLSLLTPLSSRLAFVPTPNPGCAPVPPQFHRPNSRDTIKHMKARLPQQVRRKLEELPGKPGCYLMWDEQARPLYVGKALVLRPRVRSYFQRSAKHSPRIDEMVGKVRDVTWWVTGTEMEALILENDLIKRYQPHYNVMLKDDKGYPYIKVNWQEDFPKVERVRQLHNDGARYFGPFTSSWAVGRTLESVRKVFPYLDCDRTISGNDESPCLYYHLKLCGGPCIGAQSRSEYREGIGQLVNFLEGDTEKVMDELETRMTNAAGRFNFELAAVYRDRIKAAQRIVHQQKVVGVHNDDEDVVAIAQDAKSSDTVVQILMVRRGRLIGRENFALQGVEVFETSAENLGDLIGIFIQRFYADASHVPPRVLVQYAPRTKDLLAAWLSKLRGTKVEIRMPQRGQKRKLMEFAKSNAAEHLRVQKVEWAEDTNRQTEALAELQDALTLQVPPTRIECYDISTLQGTSTVGSMVVFARGAPMKSAYKRFKIRGKGAHGEPDDYASLREVLRRRFRRAVEDDADRPGRRPASAAHWKLLPDLVIVDGGKGQLGVANEVLEEFGLSDRIPVVALAKREEEIFIPRRRNPVHLRRGSRAFYMVQRIRDEAHRFAVTYHRNLRRKGQTTTVLDTLPGIGPRRRRSLLQYFNGDLDKMRQATLDELRTVPGMNRLAAQTVKEHL</sequence>
<dbReference type="PROSITE" id="PS50164">
    <property type="entry name" value="GIY_YIG"/>
    <property type="match status" value="1"/>
</dbReference>
<gene>
    <name evidence="6 10" type="primary">uvrC</name>
    <name evidence="10" type="ORF">F4Y42_03185</name>
</gene>
<comment type="function">
    <text evidence="6">The UvrABC repair system catalyzes the recognition and processing of DNA lesions. UvrC both incises the 5' and 3' sides of the lesion. The N-terminal half is responsible for the 3' incision and the C-terminal half is responsible for the 5' incision.</text>
</comment>
<dbReference type="SUPFAM" id="SSF82771">
    <property type="entry name" value="GIY-YIG endonuclease"/>
    <property type="match status" value="1"/>
</dbReference>
<dbReference type="Gene3D" id="1.10.150.20">
    <property type="entry name" value="5' to 3' exonuclease, C-terminal subdomain"/>
    <property type="match status" value="1"/>
</dbReference>
<dbReference type="PANTHER" id="PTHR30562:SF1">
    <property type="entry name" value="UVRABC SYSTEM PROTEIN C"/>
    <property type="match status" value="1"/>
</dbReference>
<dbReference type="SMART" id="SM00465">
    <property type="entry name" value="GIYc"/>
    <property type="match status" value="1"/>
</dbReference>
<dbReference type="GO" id="GO:0003677">
    <property type="term" value="F:DNA binding"/>
    <property type="evidence" value="ECO:0007669"/>
    <property type="project" value="UniProtKB-UniRule"/>
</dbReference>
<dbReference type="CDD" id="cd10434">
    <property type="entry name" value="GIY-YIG_UvrC_Cho"/>
    <property type="match status" value="1"/>
</dbReference>
<dbReference type="GO" id="GO:0006289">
    <property type="term" value="P:nucleotide-excision repair"/>
    <property type="evidence" value="ECO:0007669"/>
    <property type="project" value="UniProtKB-UniRule"/>
</dbReference>
<keyword evidence="6" id="KW-0742">SOS response</keyword>
<dbReference type="GO" id="GO:0009380">
    <property type="term" value="C:excinuclease repair complex"/>
    <property type="evidence" value="ECO:0007669"/>
    <property type="project" value="InterPro"/>
</dbReference>
<keyword evidence="4 6" id="KW-0267">Excision nuclease</keyword>
<name>A0A6B0YN61_9CHLR</name>
<evidence type="ECO:0000256" key="2">
    <source>
        <dbReference type="ARBA" id="ARBA00022763"/>
    </source>
</evidence>
<dbReference type="NCBIfam" id="NF001824">
    <property type="entry name" value="PRK00558.1-5"/>
    <property type="match status" value="1"/>
</dbReference>
<evidence type="ECO:0000256" key="6">
    <source>
        <dbReference type="HAMAP-Rule" id="MF_00203"/>
    </source>
</evidence>
<comment type="subcellular location">
    <subcellularLocation>
        <location evidence="6">Cytoplasm</location>
    </subcellularLocation>
</comment>
<evidence type="ECO:0000256" key="1">
    <source>
        <dbReference type="ARBA" id="ARBA00022490"/>
    </source>
</evidence>
<organism evidence="10">
    <name type="scientific">Caldilineaceae bacterium SB0664_bin_27</name>
    <dbReference type="NCBI Taxonomy" id="2605260"/>
    <lineage>
        <taxon>Bacteria</taxon>
        <taxon>Bacillati</taxon>
        <taxon>Chloroflexota</taxon>
        <taxon>Caldilineae</taxon>
        <taxon>Caldilineales</taxon>
        <taxon>Caldilineaceae</taxon>
    </lineage>
</organism>
<dbReference type="Pfam" id="PF01541">
    <property type="entry name" value="GIY-YIG"/>
    <property type="match status" value="1"/>
</dbReference>
<feature type="domain" description="GIY-YIG" evidence="8">
    <location>
        <begin position="79"/>
        <end position="158"/>
    </location>
</feature>
<dbReference type="EMBL" id="VXRG01000032">
    <property type="protein sequence ID" value="MXY92433.1"/>
    <property type="molecule type" value="Genomic_DNA"/>
</dbReference>
<dbReference type="FunFam" id="3.40.1440.10:FF:000001">
    <property type="entry name" value="UvrABC system protein C"/>
    <property type="match status" value="1"/>
</dbReference>
<evidence type="ECO:0000259" key="8">
    <source>
        <dbReference type="PROSITE" id="PS50164"/>
    </source>
</evidence>
<dbReference type="GO" id="GO:0009381">
    <property type="term" value="F:excinuclease ABC activity"/>
    <property type="evidence" value="ECO:0007669"/>
    <property type="project" value="UniProtKB-UniRule"/>
</dbReference>
<dbReference type="PANTHER" id="PTHR30562">
    <property type="entry name" value="UVRC/OXIDOREDUCTASE"/>
    <property type="match status" value="1"/>
</dbReference>
<evidence type="ECO:0000259" key="9">
    <source>
        <dbReference type="PROSITE" id="PS50165"/>
    </source>
</evidence>
<dbReference type="Gene3D" id="3.30.420.340">
    <property type="entry name" value="UvrC, RNAse H endonuclease domain"/>
    <property type="match status" value="1"/>
</dbReference>
<dbReference type="InterPro" id="IPR050066">
    <property type="entry name" value="UvrABC_protein_C"/>
</dbReference>
<dbReference type="InterPro" id="IPR001943">
    <property type="entry name" value="UVR_dom"/>
</dbReference>
<keyword evidence="1 6" id="KW-0963">Cytoplasm</keyword>
<evidence type="ECO:0000256" key="4">
    <source>
        <dbReference type="ARBA" id="ARBA00022881"/>
    </source>
</evidence>
<comment type="similarity">
    <text evidence="6">Belongs to the UvrC family.</text>
</comment>
<reference evidence="10" key="1">
    <citation type="submission" date="2019-09" db="EMBL/GenBank/DDBJ databases">
        <title>Characterisation of the sponge microbiome using genome-centric metagenomics.</title>
        <authorList>
            <person name="Engelberts J.P."/>
            <person name="Robbins S.J."/>
            <person name="De Goeij J.M."/>
            <person name="Aranda M."/>
            <person name="Bell S.C."/>
            <person name="Webster N.S."/>
        </authorList>
    </citation>
    <scope>NUCLEOTIDE SEQUENCE</scope>
    <source>
        <strain evidence="10">SB0664_bin_27</strain>
    </source>
</reference>
<dbReference type="InterPro" id="IPR004791">
    <property type="entry name" value="UvrC"/>
</dbReference>
<accession>A0A6B0YN61</accession>
<dbReference type="InterPro" id="IPR000305">
    <property type="entry name" value="GIY-YIG_endonuc"/>
</dbReference>
<dbReference type="Pfam" id="PF08459">
    <property type="entry name" value="UvrC_RNaseH_dom"/>
    <property type="match status" value="1"/>
</dbReference>
<dbReference type="GO" id="GO:0009432">
    <property type="term" value="P:SOS response"/>
    <property type="evidence" value="ECO:0007669"/>
    <property type="project" value="UniProtKB-UniRule"/>
</dbReference>
<dbReference type="Pfam" id="PF22920">
    <property type="entry name" value="UvrC_RNaseH"/>
    <property type="match status" value="1"/>
</dbReference>
<dbReference type="Gene3D" id="3.40.1440.10">
    <property type="entry name" value="GIY-YIG endonuclease"/>
    <property type="match status" value="1"/>
</dbReference>
<evidence type="ECO:0000256" key="5">
    <source>
        <dbReference type="ARBA" id="ARBA00023204"/>
    </source>
</evidence>
<protein>
    <recommendedName>
        <fullName evidence="6">UvrABC system protein C</fullName>
        <shortName evidence="6">Protein UvrC</shortName>
    </recommendedName>
    <alternativeName>
        <fullName evidence="6">Excinuclease ABC subunit C</fullName>
    </alternativeName>
</protein>
<dbReference type="Pfam" id="PF02151">
    <property type="entry name" value="UVR"/>
    <property type="match status" value="1"/>
</dbReference>
<dbReference type="GO" id="GO:0005737">
    <property type="term" value="C:cytoplasm"/>
    <property type="evidence" value="ECO:0007669"/>
    <property type="project" value="UniProtKB-SubCell"/>
</dbReference>
<keyword evidence="3 6" id="KW-0228">DNA excision</keyword>
<dbReference type="InterPro" id="IPR035901">
    <property type="entry name" value="GIY-YIG_endonuc_sf"/>
</dbReference>
<evidence type="ECO:0000256" key="3">
    <source>
        <dbReference type="ARBA" id="ARBA00022769"/>
    </source>
</evidence>
<proteinExistence type="inferred from homology"/>
<feature type="domain" description="UvrC family homology region profile" evidence="9">
    <location>
        <begin position="333"/>
        <end position="571"/>
    </location>
</feature>
<dbReference type="SUPFAM" id="SSF46600">
    <property type="entry name" value="C-terminal UvrC-binding domain of UvrB"/>
    <property type="match status" value="1"/>
</dbReference>
<keyword evidence="5 6" id="KW-0234">DNA repair</keyword>
<dbReference type="AlphaFoldDB" id="A0A6B0YN61"/>
<feature type="domain" description="UVR" evidence="7">
    <location>
        <begin position="268"/>
        <end position="303"/>
    </location>
</feature>
<dbReference type="InterPro" id="IPR036876">
    <property type="entry name" value="UVR_dom_sf"/>
</dbReference>
<dbReference type="InterPro" id="IPR001162">
    <property type="entry name" value="UvrC_RNase_H_dom"/>
</dbReference>
<dbReference type="InterPro" id="IPR047296">
    <property type="entry name" value="GIY-YIG_UvrC_Cho"/>
</dbReference>
<keyword evidence="2 6" id="KW-0227">DNA damage</keyword>
<dbReference type="PROSITE" id="PS50165">
    <property type="entry name" value="UVRC"/>
    <property type="match status" value="1"/>
</dbReference>
<dbReference type="HAMAP" id="MF_00203">
    <property type="entry name" value="UvrC"/>
    <property type="match status" value="1"/>
</dbReference>
<dbReference type="Gene3D" id="4.10.860.10">
    <property type="entry name" value="UVR domain"/>
    <property type="match status" value="1"/>
</dbReference>
<comment type="caution">
    <text evidence="10">The sequence shown here is derived from an EMBL/GenBank/DDBJ whole genome shotgun (WGS) entry which is preliminary data.</text>
</comment>
<dbReference type="PROSITE" id="PS50151">
    <property type="entry name" value="UVR"/>
    <property type="match status" value="1"/>
</dbReference>
<dbReference type="InterPro" id="IPR010994">
    <property type="entry name" value="RuvA_2-like"/>
</dbReference>
<dbReference type="SUPFAM" id="SSF47781">
    <property type="entry name" value="RuvA domain 2-like"/>
    <property type="match status" value="1"/>
</dbReference>
<evidence type="ECO:0000259" key="7">
    <source>
        <dbReference type="PROSITE" id="PS50151"/>
    </source>
</evidence>
<dbReference type="InterPro" id="IPR038476">
    <property type="entry name" value="UvrC_RNase_H_dom_sf"/>
</dbReference>
<dbReference type="NCBIfam" id="TIGR00194">
    <property type="entry name" value="uvrC"/>
    <property type="match status" value="1"/>
</dbReference>
<comment type="subunit">
    <text evidence="6">Interacts with UvrB in an incision complex.</text>
</comment>
<evidence type="ECO:0000313" key="10">
    <source>
        <dbReference type="EMBL" id="MXY92433.1"/>
    </source>
</evidence>